<dbReference type="AlphaFoldDB" id="A0AAD3SUW1"/>
<dbReference type="Proteomes" id="UP001279734">
    <property type="component" value="Unassembled WGS sequence"/>
</dbReference>
<reference evidence="2" key="1">
    <citation type="submission" date="2023-05" db="EMBL/GenBank/DDBJ databases">
        <title>Nepenthes gracilis genome sequencing.</title>
        <authorList>
            <person name="Fukushima K."/>
        </authorList>
    </citation>
    <scope>NUCLEOTIDE SEQUENCE</scope>
    <source>
        <strain evidence="2">SING2019-196</strain>
    </source>
</reference>
<comment type="caution">
    <text evidence="2">The sequence shown here is derived from an EMBL/GenBank/DDBJ whole genome shotgun (WGS) entry which is preliminary data.</text>
</comment>
<gene>
    <name evidence="2" type="ORF">Nepgr_018883</name>
</gene>
<feature type="region of interest" description="Disordered" evidence="1">
    <location>
        <begin position="1"/>
        <end position="30"/>
    </location>
</feature>
<protein>
    <submittedName>
        <fullName evidence="2">Uncharacterized protein</fullName>
    </submittedName>
</protein>
<evidence type="ECO:0000313" key="2">
    <source>
        <dbReference type="EMBL" id="GMH17042.1"/>
    </source>
</evidence>
<evidence type="ECO:0000256" key="1">
    <source>
        <dbReference type="SAM" id="MobiDB-lite"/>
    </source>
</evidence>
<sequence>MAAHIYSSNKPSGLSHSISLDSISAGDGRRSNSKVMKASMRCDSVSVFSEILAPNYHLQLFNEIEEENVFTAAKTLRTRK</sequence>
<evidence type="ECO:0000313" key="3">
    <source>
        <dbReference type="Proteomes" id="UP001279734"/>
    </source>
</evidence>
<dbReference type="EMBL" id="BSYO01000017">
    <property type="protein sequence ID" value="GMH17042.1"/>
    <property type="molecule type" value="Genomic_DNA"/>
</dbReference>
<proteinExistence type="predicted"/>
<feature type="compositionally biased region" description="Polar residues" evidence="1">
    <location>
        <begin position="1"/>
        <end position="22"/>
    </location>
</feature>
<organism evidence="2 3">
    <name type="scientific">Nepenthes gracilis</name>
    <name type="common">Slender pitcher plant</name>
    <dbReference type="NCBI Taxonomy" id="150966"/>
    <lineage>
        <taxon>Eukaryota</taxon>
        <taxon>Viridiplantae</taxon>
        <taxon>Streptophyta</taxon>
        <taxon>Embryophyta</taxon>
        <taxon>Tracheophyta</taxon>
        <taxon>Spermatophyta</taxon>
        <taxon>Magnoliopsida</taxon>
        <taxon>eudicotyledons</taxon>
        <taxon>Gunneridae</taxon>
        <taxon>Pentapetalae</taxon>
        <taxon>Caryophyllales</taxon>
        <taxon>Nepenthaceae</taxon>
        <taxon>Nepenthes</taxon>
    </lineage>
</organism>
<keyword evidence="3" id="KW-1185">Reference proteome</keyword>
<accession>A0AAD3SUW1</accession>
<name>A0AAD3SUW1_NEPGR</name>